<reference evidence="6 7" key="2">
    <citation type="submission" date="2023-06" db="EMBL/GenBank/DDBJ databases">
        <authorList>
            <person name="Zeman M."/>
            <person name="Kubasova T."/>
            <person name="Jahodarova E."/>
            <person name="Nykrynova M."/>
            <person name="Rychlik I."/>
        </authorList>
    </citation>
    <scope>NUCLEOTIDE SEQUENCE [LARGE SCALE GENOMIC DNA]</scope>
    <source>
        <strain evidence="6 7">154_Feed</strain>
    </source>
</reference>
<dbReference type="PANTHER" id="PTHR10587">
    <property type="entry name" value="GLYCOSYL TRANSFERASE-RELATED"/>
    <property type="match status" value="1"/>
</dbReference>
<dbReference type="RefSeq" id="WP_289545079.1">
    <property type="nucleotide sequence ID" value="NZ_JAUDDZ010000006.1"/>
</dbReference>
<protein>
    <submittedName>
        <fullName evidence="6">Polysaccharide deacetylase family protein</fullName>
        <ecNumber evidence="6">3.-.-.-</ecNumber>
    </submittedName>
</protein>
<organism evidence="6 7">
    <name type="scientific">Enorma phocaeensis</name>
    <dbReference type="NCBI Taxonomy" id="1871019"/>
    <lineage>
        <taxon>Bacteria</taxon>
        <taxon>Bacillati</taxon>
        <taxon>Actinomycetota</taxon>
        <taxon>Coriobacteriia</taxon>
        <taxon>Coriobacteriales</taxon>
        <taxon>Coriobacteriaceae</taxon>
        <taxon>Enorma</taxon>
    </lineage>
</organism>
<dbReference type="SUPFAM" id="SSF88713">
    <property type="entry name" value="Glycoside hydrolase/deacetylase"/>
    <property type="match status" value="1"/>
</dbReference>
<evidence type="ECO:0000256" key="4">
    <source>
        <dbReference type="SAM" id="Phobius"/>
    </source>
</evidence>
<name>A0ABT7V942_9ACTN</name>
<feature type="domain" description="NodB homology" evidence="5">
    <location>
        <begin position="247"/>
        <end position="426"/>
    </location>
</feature>
<keyword evidence="4" id="KW-1133">Transmembrane helix</keyword>
<evidence type="ECO:0000256" key="2">
    <source>
        <dbReference type="ARBA" id="ARBA00022801"/>
    </source>
</evidence>
<evidence type="ECO:0000256" key="3">
    <source>
        <dbReference type="SAM" id="MobiDB-lite"/>
    </source>
</evidence>
<evidence type="ECO:0000313" key="7">
    <source>
        <dbReference type="Proteomes" id="UP001529421"/>
    </source>
</evidence>
<dbReference type="Proteomes" id="UP001529421">
    <property type="component" value="Unassembled WGS sequence"/>
</dbReference>
<dbReference type="InterPro" id="IPR050248">
    <property type="entry name" value="Polysacc_deacetylase_ArnD"/>
</dbReference>
<reference evidence="7" key="1">
    <citation type="submission" date="2023-06" db="EMBL/GenBank/DDBJ databases">
        <title>Identification and characterization of horizontal gene transfer across gut microbiota members of farm animals based on homology search.</title>
        <authorList>
            <person name="Zeman M."/>
            <person name="Kubasova T."/>
            <person name="Jahodarova E."/>
            <person name="Nykrynova M."/>
            <person name="Rychlik I."/>
        </authorList>
    </citation>
    <scope>NUCLEOTIDE SEQUENCE [LARGE SCALE GENOMIC DNA]</scope>
    <source>
        <strain evidence="7">154_Feed</strain>
    </source>
</reference>
<dbReference type="InterPro" id="IPR011330">
    <property type="entry name" value="Glyco_hydro/deAcase_b/a-brl"/>
</dbReference>
<dbReference type="CDD" id="cd10917">
    <property type="entry name" value="CE4_NodB_like_6s_7s"/>
    <property type="match status" value="1"/>
</dbReference>
<evidence type="ECO:0000256" key="1">
    <source>
        <dbReference type="ARBA" id="ARBA00022723"/>
    </source>
</evidence>
<keyword evidence="4" id="KW-0472">Membrane</keyword>
<dbReference type="PROSITE" id="PS51677">
    <property type="entry name" value="NODB"/>
    <property type="match status" value="1"/>
</dbReference>
<dbReference type="EC" id="3.-.-.-" evidence="6"/>
<dbReference type="Gene3D" id="3.20.20.370">
    <property type="entry name" value="Glycoside hydrolase/deacetylase"/>
    <property type="match status" value="1"/>
</dbReference>
<dbReference type="PANTHER" id="PTHR10587:SF133">
    <property type="entry name" value="CHITIN DEACETYLASE 1-RELATED"/>
    <property type="match status" value="1"/>
</dbReference>
<evidence type="ECO:0000259" key="5">
    <source>
        <dbReference type="PROSITE" id="PS51677"/>
    </source>
</evidence>
<keyword evidence="7" id="KW-1185">Reference proteome</keyword>
<sequence length="468" mass="49803">MPNYTTSYSGNKSRPHMRRGRGSTGYQLPGARQRATRRRGAMYLNHSQGFGRRRQGFHAGGNNSRKPYAVIAVACAFLFFVASIIWYMNRSVDITLNGEPASVRINATIEQLIADQGLDETTQAGDLLAVDDSVLEREGGARYSVTLNGDAVELDALSTTSLTGGEEVTVEDGPDTYEDHDVQATTIEPTLTVSGTGAIQYVKTWGIPGRSEVWTGKVSGIVADRGVVQEVVNCEVVSSSVTPDQGSYIALTFDEGPSEYTEQIVQILEEKGVKATFFLSGDAVEANPAAAKAISDAGCELGSNSYSDTDLTELSGEELRVQITRGFDALSAATGQEVSLLRAPYAAFSEESWAEAMDLVSAVVSWNVDSGDWLLPGADQVVQDVCDSVRNGNIVLLTDNAEVGAQTVEALPALIDQLQGMGYKLVTLSELVASDESLSEALDLSKVTMPEDAVLPTLADDASTGEGA</sequence>
<proteinExistence type="predicted"/>
<evidence type="ECO:0000313" key="6">
    <source>
        <dbReference type="EMBL" id="MDM8274996.1"/>
    </source>
</evidence>
<feature type="compositionally biased region" description="Polar residues" evidence="3">
    <location>
        <begin position="1"/>
        <end position="12"/>
    </location>
</feature>
<accession>A0ABT7V942</accession>
<feature type="region of interest" description="Disordered" evidence="3">
    <location>
        <begin position="1"/>
        <end position="36"/>
    </location>
</feature>
<keyword evidence="2 6" id="KW-0378">Hydrolase</keyword>
<comment type="caution">
    <text evidence="6">The sequence shown here is derived from an EMBL/GenBank/DDBJ whole genome shotgun (WGS) entry which is preliminary data.</text>
</comment>
<dbReference type="Pfam" id="PF01522">
    <property type="entry name" value="Polysacc_deac_1"/>
    <property type="match status" value="1"/>
</dbReference>
<dbReference type="EMBL" id="JAUDDZ010000006">
    <property type="protein sequence ID" value="MDM8274996.1"/>
    <property type="molecule type" value="Genomic_DNA"/>
</dbReference>
<keyword evidence="4" id="KW-0812">Transmembrane</keyword>
<gene>
    <name evidence="6" type="ORF">QUW28_05705</name>
</gene>
<dbReference type="InterPro" id="IPR002509">
    <property type="entry name" value="NODB_dom"/>
</dbReference>
<dbReference type="GO" id="GO:0016787">
    <property type="term" value="F:hydrolase activity"/>
    <property type="evidence" value="ECO:0007669"/>
    <property type="project" value="UniProtKB-KW"/>
</dbReference>
<feature type="transmembrane region" description="Helical" evidence="4">
    <location>
        <begin position="68"/>
        <end position="88"/>
    </location>
</feature>
<keyword evidence="1" id="KW-0479">Metal-binding</keyword>